<dbReference type="InterPro" id="IPR027417">
    <property type="entry name" value="P-loop_NTPase"/>
</dbReference>
<accession>A0AAV4NI29</accession>
<dbReference type="Gene3D" id="3.40.50.300">
    <property type="entry name" value="P-loop containing nucleotide triphosphate hydrolases"/>
    <property type="match status" value="1"/>
</dbReference>
<protein>
    <submittedName>
        <fullName evidence="1">Uncharacterized protein</fullName>
    </submittedName>
</protein>
<organism evidence="1 2">
    <name type="scientific">Caerostris darwini</name>
    <dbReference type="NCBI Taxonomy" id="1538125"/>
    <lineage>
        <taxon>Eukaryota</taxon>
        <taxon>Metazoa</taxon>
        <taxon>Ecdysozoa</taxon>
        <taxon>Arthropoda</taxon>
        <taxon>Chelicerata</taxon>
        <taxon>Arachnida</taxon>
        <taxon>Araneae</taxon>
        <taxon>Araneomorphae</taxon>
        <taxon>Entelegynae</taxon>
        <taxon>Araneoidea</taxon>
        <taxon>Araneidae</taxon>
        <taxon>Caerostris</taxon>
    </lineage>
</organism>
<proteinExistence type="predicted"/>
<evidence type="ECO:0000313" key="2">
    <source>
        <dbReference type="Proteomes" id="UP001054837"/>
    </source>
</evidence>
<dbReference type="AlphaFoldDB" id="A0AAV4NI29"/>
<reference evidence="1 2" key="1">
    <citation type="submission" date="2021-06" db="EMBL/GenBank/DDBJ databases">
        <title>Caerostris darwini draft genome.</title>
        <authorList>
            <person name="Kono N."/>
            <person name="Arakawa K."/>
        </authorList>
    </citation>
    <scope>NUCLEOTIDE SEQUENCE [LARGE SCALE GENOMIC DNA]</scope>
</reference>
<dbReference type="Proteomes" id="UP001054837">
    <property type="component" value="Unassembled WGS sequence"/>
</dbReference>
<dbReference type="EMBL" id="BPLQ01001691">
    <property type="protein sequence ID" value="GIX83989.1"/>
    <property type="molecule type" value="Genomic_DNA"/>
</dbReference>
<name>A0AAV4NI29_9ARAC</name>
<keyword evidence="2" id="KW-1185">Reference proteome</keyword>
<comment type="caution">
    <text evidence="1">The sequence shown here is derived from an EMBL/GenBank/DDBJ whole genome shotgun (WGS) entry which is preliminary data.</text>
</comment>
<gene>
    <name evidence="1" type="ORF">CDAR_270231</name>
</gene>
<evidence type="ECO:0000313" key="1">
    <source>
        <dbReference type="EMBL" id="GIX83989.1"/>
    </source>
</evidence>
<sequence length="125" mass="14063">MTVHIQTAHAGTDLQRMQSLKRTLADIFDDSTSSEMTGCPNMTGEIYSYISRCENGRAEKNMDQWDASKTCKNYFWDCSAALAQNVGHIGRVNNKTNQFALQDCANRRLIIGNEISMEEGAKEDF</sequence>